<dbReference type="InterPro" id="IPR013536">
    <property type="entry name" value="WLM_dom"/>
</dbReference>
<sequence length="305" mass="32684">MRKHGWKLPVLAEFFPESPNLLDVNGGQKILIRLRPPFDPDTFFPEGDLLHTMLHELTHNVHGPHDEKFYKFLSGLEEELEALQRSGYAGEGFHSKGNRLGKNVSHDLPPHLARQRALEAAEKRRKVGGMMAGGGRLGGGALSRSGLSPRELAVLAAEQRALDEKACGSGVQAQKEADKAAADSVQDDVIDLTGDSDDDDAVRLISSSSSTRPPQSAASTSLPNNRKPPYSSGIAPPAPPIAGQKIAPAPPAVPGPFCVRMDLHGMRRAEYVSPTVDVWILRHSQVGECGWLTASGCDGFAAPEA</sequence>
<gene>
    <name evidence="3" type="ORF">EWM64_g169</name>
</gene>
<dbReference type="Pfam" id="PF08325">
    <property type="entry name" value="WLM"/>
    <property type="match status" value="1"/>
</dbReference>
<feature type="region of interest" description="Disordered" evidence="1">
    <location>
        <begin position="190"/>
        <end position="247"/>
    </location>
</feature>
<dbReference type="PROSITE" id="PS51397">
    <property type="entry name" value="WLM"/>
    <property type="match status" value="1"/>
</dbReference>
<accession>A0A4Z0AC01</accession>
<dbReference type="PANTHER" id="PTHR46622:SF1">
    <property type="entry name" value="DNA-DEPENDENT METALLOPROTEASE WSS1"/>
    <property type="match status" value="1"/>
</dbReference>
<feature type="compositionally biased region" description="Low complexity" evidence="1">
    <location>
        <begin position="206"/>
        <end position="221"/>
    </location>
</feature>
<evidence type="ECO:0000313" key="4">
    <source>
        <dbReference type="Proteomes" id="UP000298061"/>
    </source>
</evidence>
<evidence type="ECO:0000256" key="1">
    <source>
        <dbReference type="SAM" id="MobiDB-lite"/>
    </source>
</evidence>
<evidence type="ECO:0000259" key="2">
    <source>
        <dbReference type="PROSITE" id="PS51397"/>
    </source>
</evidence>
<dbReference type="GO" id="GO:0006281">
    <property type="term" value="P:DNA repair"/>
    <property type="evidence" value="ECO:0007669"/>
    <property type="project" value="TreeGrafter"/>
</dbReference>
<dbReference type="Proteomes" id="UP000298061">
    <property type="component" value="Unassembled WGS sequence"/>
</dbReference>
<dbReference type="GO" id="GO:0008237">
    <property type="term" value="F:metallopeptidase activity"/>
    <property type="evidence" value="ECO:0007669"/>
    <property type="project" value="TreeGrafter"/>
</dbReference>
<feature type="compositionally biased region" description="Gly residues" evidence="1">
    <location>
        <begin position="130"/>
        <end position="141"/>
    </location>
</feature>
<reference evidence="3 4" key="1">
    <citation type="submission" date="2019-02" db="EMBL/GenBank/DDBJ databases">
        <title>Genome sequencing of the rare red list fungi Hericium alpestre (H. flagellum).</title>
        <authorList>
            <person name="Buettner E."/>
            <person name="Kellner H."/>
        </authorList>
    </citation>
    <scope>NUCLEOTIDE SEQUENCE [LARGE SCALE GENOMIC DNA]</scope>
    <source>
        <strain evidence="3 4">DSM 108284</strain>
    </source>
</reference>
<dbReference type="OrthoDB" id="261960at2759"/>
<organism evidence="3 4">
    <name type="scientific">Hericium alpestre</name>
    <dbReference type="NCBI Taxonomy" id="135208"/>
    <lineage>
        <taxon>Eukaryota</taxon>
        <taxon>Fungi</taxon>
        <taxon>Dikarya</taxon>
        <taxon>Basidiomycota</taxon>
        <taxon>Agaricomycotina</taxon>
        <taxon>Agaricomycetes</taxon>
        <taxon>Russulales</taxon>
        <taxon>Hericiaceae</taxon>
        <taxon>Hericium</taxon>
    </lineage>
</organism>
<dbReference type="GO" id="GO:0005634">
    <property type="term" value="C:nucleus"/>
    <property type="evidence" value="ECO:0007669"/>
    <property type="project" value="TreeGrafter"/>
</dbReference>
<protein>
    <recommendedName>
        <fullName evidence="2">WLM domain-containing protein</fullName>
    </recommendedName>
</protein>
<evidence type="ECO:0000313" key="3">
    <source>
        <dbReference type="EMBL" id="TFY83834.1"/>
    </source>
</evidence>
<dbReference type="EMBL" id="SFCI01000007">
    <property type="protein sequence ID" value="TFY83834.1"/>
    <property type="molecule type" value="Genomic_DNA"/>
</dbReference>
<comment type="caution">
    <text evidence="3">The sequence shown here is derived from an EMBL/GenBank/DDBJ whole genome shotgun (WGS) entry which is preliminary data.</text>
</comment>
<dbReference type="STRING" id="135208.A0A4Z0AC01"/>
<dbReference type="InterPro" id="IPR053000">
    <property type="entry name" value="WSS1-like_metalloprotease"/>
</dbReference>
<feature type="region of interest" description="Disordered" evidence="1">
    <location>
        <begin position="122"/>
        <end position="144"/>
    </location>
</feature>
<keyword evidence="4" id="KW-1185">Reference proteome</keyword>
<feature type="compositionally biased region" description="Low complexity" evidence="1">
    <location>
        <begin position="228"/>
        <end position="247"/>
    </location>
</feature>
<dbReference type="AlphaFoldDB" id="A0A4Z0AC01"/>
<dbReference type="PANTHER" id="PTHR46622">
    <property type="entry name" value="DNA-DEPENDENT METALLOPROTEASE WSS1"/>
    <property type="match status" value="1"/>
</dbReference>
<feature type="compositionally biased region" description="Acidic residues" evidence="1">
    <location>
        <begin position="190"/>
        <end position="200"/>
    </location>
</feature>
<proteinExistence type="predicted"/>
<name>A0A4Z0AC01_9AGAM</name>
<feature type="domain" description="WLM" evidence="2">
    <location>
        <begin position="1"/>
        <end position="162"/>
    </location>
</feature>